<evidence type="ECO:0000313" key="1">
    <source>
        <dbReference type="EMBL" id="GAG58323.1"/>
    </source>
</evidence>
<gene>
    <name evidence="1" type="ORF">S01H4_13962</name>
</gene>
<protein>
    <submittedName>
        <fullName evidence="1">Uncharacterized protein</fullName>
    </submittedName>
</protein>
<dbReference type="EMBL" id="BART01006133">
    <property type="protein sequence ID" value="GAG58323.1"/>
    <property type="molecule type" value="Genomic_DNA"/>
</dbReference>
<organism evidence="1">
    <name type="scientific">marine sediment metagenome</name>
    <dbReference type="NCBI Taxonomy" id="412755"/>
    <lineage>
        <taxon>unclassified sequences</taxon>
        <taxon>metagenomes</taxon>
        <taxon>ecological metagenomes</taxon>
    </lineage>
</organism>
<proteinExistence type="predicted"/>
<accession>X0ZDA8</accession>
<dbReference type="AlphaFoldDB" id="X0ZDA8"/>
<reference evidence="1" key="1">
    <citation type="journal article" date="2014" name="Front. Microbiol.">
        <title>High frequency of phylogenetically diverse reductive dehalogenase-homologous genes in deep subseafloor sedimentary metagenomes.</title>
        <authorList>
            <person name="Kawai M."/>
            <person name="Futagami T."/>
            <person name="Toyoda A."/>
            <person name="Takaki Y."/>
            <person name="Nishi S."/>
            <person name="Hori S."/>
            <person name="Arai W."/>
            <person name="Tsubouchi T."/>
            <person name="Morono Y."/>
            <person name="Uchiyama I."/>
            <person name="Ito T."/>
            <person name="Fujiyama A."/>
            <person name="Inagaki F."/>
            <person name="Takami H."/>
        </authorList>
    </citation>
    <scope>NUCLEOTIDE SEQUENCE</scope>
    <source>
        <strain evidence="1">Expedition CK06-06</strain>
    </source>
</reference>
<comment type="caution">
    <text evidence="1">The sequence shown here is derived from an EMBL/GenBank/DDBJ whole genome shotgun (WGS) entry which is preliminary data.</text>
</comment>
<feature type="non-terminal residue" evidence="1">
    <location>
        <position position="1"/>
    </location>
</feature>
<sequence>GTFIIRAIVSVLKDTEVYLVRYSDGQVGLTWKETKGSVYKINL</sequence>
<name>X0ZDA8_9ZZZZ</name>